<feature type="compositionally biased region" description="Basic and acidic residues" evidence="7">
    <location>
        <begin position="142"/>
        <end position="153"/>
    </location>
</feature>
<evidence type="ECO:0000256" key="2">
    <source>
        <dbReference type="ARBA" id="ARBA00009154"/>
    </source>
</evidence>
<reference evidence="8" key="1">
    <citation type="journal article" date="2023" name="Genome Biol. Evol.">
        <title>First Whole Genome Sequence and Flow Cytometry Genome Size Data for the Lichen-Forming Fungus Ramalina farinacea (Ascomycota).</title>
        <authorList>
            <person name="Llewellyn T."/>
            <person name="Mian S."/>
            <person name="Hill R."/>
            <person name="Leitch I.J."/>
            <person name="Gaya E."/>
        </authorList>
    </citation>
    <scope>NUCLEOTIDE SEQUENCE</scope>
    <source>
        <strain evidence="8">LIQ254RAFAR</strain>
    </source>
</reference>
<keyword evidence="4 6" id="KW-0694">RNA-binding</keyword>
<dbReference type="PANTHER" id="PTHR15341">
    <property type="entry name" value="SUN-COR STEROID HORMONE RECEPTOR CO-REPRESSOR"/>
    <property type="match status" value="1"/>
</dbReference>
<dbReference type="Pfam" id="PF04000">
    <property type="entry name" value="Sas10_Utp3"/>
    <property type="match status" value="1"/>
</dbReference>
<gene>
    <name evidence="8" type="ORF">OHK93_006234</name>
</gene>
<name>A0AA43QI67_9LECA</name>
<evidence type="ECO:0000256" key="4">
    <source>
        <dbReference type="ARBA" id="ARBA00022884"/>
    </source>
</evidence>
<keyword evidence="9" id="KW-1185">Reference proteome</keyword>
<evidence type="ECO:0000313" key="8">
    <source>
        <dbReference type="EMBL" id="MDI1486972.1"/>
    </source>
</evidence>
<comment type="similarity">
    <text evidence="2 6">Belongs to the C1D family.</text>
</comment>
<evidence type="ECO:0000256" key="3">
    <source>
        <dbReference type="ARBA" id="ARBA00022552"/>
    </source>
</evidence>
<dbReference type="PANTHER" id="PTHR15341:SF3">
    <property type="entry name" value="NUCLEAR NUCLEIC ACID-BINDING PROTEIN C1D"/>
    <property type="match status" value="1"/>
</dbReference>
<feature type="region of interest" description="Disordered" evidence="7">
    <location>
        <begin position="137"/>
        <end position="207"/>
    </location>
</feature>
<comment type="function">
    <text evidence="6">Required for exosome-dependent processing of pre-rRNA and small nucleolar RNA (snRNA) precursors. Involved in processing of 35S pre-rRNA at the A0, A1 and A2 sites.</text>
</comment>
<evidence type="ECO:0000256" key="7">
    <source>
        <dbReference type="SAM" id="MobiDB-lite"/>
    </source>
</evidence>
<sequence>MEGSNLVPLIEALDNDIDDLEEALSPLLKASWSEYGSKLPVLDKAQLYILITYAIESMIFSYLRLNGVNAKEHPIFRELTRVKQYFSKVNSAESSGSKRNAQLDKAAAGRFIKHGLAGNDKFDMKEAERLRQAKATAAAKVEQNEKKRKRPDEETTSIEAHAQTDTTKGNEEDAKVQKASRKAEKSFARSKRKSRRNRALKMGRSRL</sequence>
<evidence type="ECO:0000256" key="1">
    <source>
        <dbReference type="ARBA" id="ARBA00004123"/>
    </source>
</evidence>
<dbReference type="GO" id="GO:0003677">
    <property type="term" value="F:DNA binding"/>
    <property type="evidence" value="ECO:0007669"/>
    <property type="project" value="TreeGrafter"/>
</dbReference>
<dbReference type="GO" id="GO:0010468">
    <property type="term" value="P:regulation of gene expression"/>
    <property type="evidence" value="ECO:0007669"/>
    <property type="project" value="TreeGrafter"/>
</dbReference>
<keyword evidence="5 6" id="KW-0539">Nucleus</keyword>
<dbReference type="EMBL" id="JAPUFD010000004">
    <property type="protein sequence ID" value="MDI1486972.1"/>
    <property type="molecule type" value="Genomic_DNA"/>
</dbReference>
<comment type="caution">
    <text evidence="8">The sequence shown here is derived from an EMBL/GenBank/DDBJ whole genome shotgun (WGS) entry which is preliminary data.</text>
</comment>
<evidence type="ECO:0000256" key="5">
    <source>
        <dbReference type="ARBA" id="ARBA00023242"/>
    </source>
</evidence>
<dbReference type="GO" id="GO:0000178">
    <property type="term" value="C:exosome (RNase complex)"/>
    <property type="evidence" value="ECO:0007669"/>
    <property type="project" value="TreeGrafter"/>
</dbReference>
<accession>A0AA43QI67</accession>
<dbReference type="Proteomes" id="UP001161017">
    <property type="component" value="Unassembled WGS sequence"/>
</dbReference>
<protein>
    <recommendedName>
        <fullName evidence="6">Exosome complex protein</fullName>
    </recommendedName>
</protein>
<dbReference type="GO" id="GO:0005730">
    <property type="term" value="C:nucleolus"/>
    <property type="evidence" value="ECO:0007669"/>
    <property type="project" value="TreeGrafter"/>
</dbReference>
<feature type="compositionally biased region" description="Basic and acidic residues" evidence="7">
    <location>
        <begin position="168"/>
        <end position="187"/>
    </location>
</feature>
<dbReference type="GO" id="GO:0003723">
    <property type="term" value="F:RNA binding"/>
    <property type="evidence" value="ECO:0007669"/>
    <property type="project" value="UniProtKB-UniRule"/>
</dbReference>
<proteinExistence type="inferred from homology"/>
<dbReference type="GO" id="GO:0000460">
    <property type="term" value="P:maturation of 5.8S rRNA"/>
    <property type="evidence" value="ECO:0007669"/>
    <property type="project" value="TreeGrafter"/>
</dbReference>
<dbReference type="InterPro" id="IPR011082">
    <property type="entry name" value="Exosome-assoc_fac/DNA_repair"/>
</dbReference>
<evidence type="ECO:0000256" key="6">
    <source>
        <dbReference type="RuleBase" id="RU368003"/>
    </source>
</evidence>
<keyword evidence="3 6" id="KW-0698">rRNA processing</keyword>
<feature type="compositionally biased region" description="Basic residues" evidence="7">
    <location>
        <begin position="188"/>
        <end position="207"/>
    </location>
</feature>
<dbReference type="InterPro" id="IPR007146">
    <property type="entry name" value="Sas10/Utp3/C1D"/>
</dbReference>
<organism evidence="8 9">
    <name type="scientific">Ramalina farinacea</name>
    <dbReference type="NCBI Taxonomy" id="258253"/>
    <lineage>
        <taxon>Eukaryota</taxon>
        <taxon>Fungi</taxon>
        <taxon>Dikarya</taxon>
        <taxon>Ascomycota</taxon>
        <taxon>Pezizomycotina</taxon>
        <taxon>Lecanoromycetes</taxon>
        <taxon>OSLEUM clade</taxon>
        <taxon>Lecanoromycetidae</taxon>
        <taxon>Lecanorales</taxon>
        <taxon>Lecanorineae</taxon>
        <taxon>Ramalinaceae</taxon>
        <taxon>Ramalina</taxon>
    </lineage>
</organism>
<evidence type="ECO:0000313" key="9">
    <source>
        <dbReference type="Proteomes" id="UP001161017"/>
    </source>
</evidence>
<comment type="subcellular location">
    <subcellularLocation>
        <location evidence="1 6">Nucleus</location>
    </subcellularLocation>
</comment>
<dbReference type="AlphaFoldDB" id="A0AA43QI67"/>